<protein>
    <submittedName>
        <fullName evidence="2">Aldehyde dehydrogenase family protein</fullName>
    </submittedName>
</protein>
<organism evidence="2">
    <name type="scientific">Lyngbya confervoides BDU141951</name>
    <dbReference type="NCBI Taxonomy" id="1574623"/>
    <lineage>
        <taxon>Bacteria</taxon>
        <taxon>Bacillati</taxon>
        <taxon>Cyanobacteriota</taxon>
        <taxon>Cyanophyceae</taxon>
        <taxon>Oscillatoriophycideae</taxon>
        <taxon>Oscillatoriales</taxon>
        <taxon>Microcoleaceae</taxon>
        <taxon>Lyngbya</taxon>
    </lineage>
</organism>
<reference evidence="2" key="1">
    <citation type="submission" date="2014-11" db="EMBL/GenBank/DDBJ databases">
        <authorList>
            <person name="Malar M.C."/>
            <person name="Sen D."/>
            <person name="Tripathy S."/>
        </authorList>
    </citation>
    <scope>NUCLEOTIDE SEQUENCE</scope>
    <source>
        <strain evidence="2">BDU141951</strain>
    </source>
</reference>
<dbReference type="PANTHER" id="PTHR11063">
    <property type="entry name" value="GLUTAMATE SEMIALDEHYDE DEHYDROGENASE"/>
    <property type="match status" value="1"/>
</dbReference>
<dbReference type="Pfam" id="PF00171">
    <property type="entry name" value="Aldedh"/>
    <property type="match status" value="1"/>
</dbReference>
<reference evidence="2" key="3">
    <citation type="submission" date="2020-02" db="EMBL/GenBank/DDBJ databases">
        <authorList>
            <person name="Sarangi A.N."/>
            <person name="Ghosh S."/>
            <person name="Mukherjee M."/>
            <person name="Tripathy S."/>
        </authorList>
    </citation>
    <scope>NUCLEOTIDE SEQUENCE</scope>
    <source>
        <strain evidence="2">BDU141951</strain>
    </source>
</reference>
<dbReference type="GO" id="GO:0004350">
    <property type="term" value="F:glutamate-5-semialdehyde dehydrogenase activity"/>
    <property type="evidence" value="ECO:0007669"/>
    <property type="project" value="InterPro"/>
</dbReference>
<reference evidence="2" key="2">
    <citation type="journal article" date="2015" name="Genome Announc.">
        <title>Draft Genome Sequence of Filamentous Marine Cyanobacterium Lyngbya confervoides Strain BDU141951.</title>
        <authorList>
            <person name="Chandrababunaidu M.M."/>
            <person name="Sen D."/>
            <person name="Tripathy S."/>
        </authorList>
    </citation>
    <scope>NUCLEOTIDE SEQUENCE</scope>
    <source>
        <strain evidence="2">BDU141951</strain>
    </source>
</reference>
<dbReference type="InterPro" id="IPR016162">
    <property type="entry name" value="Ald_DH_N"/>
</dbReference>
<dbReference type="InterPro" id="IPR012134">
    <property type="entry name" value="Glu-5-SA_DH"/>
</dbReference>
<dbReference type="Gene3D" id="3.40.309.10">
    <property type="entry name" value="Aldehyde Dehydrogenase, Chain A, domain 2"/>
    <property type="match status" value="1"/>
</dbReference>
<dbReference type="InterPro" id="IPR016161">
    <property type="entry name" value="Ald_DH/histidinol_DH"/>
</dbReference>
<feature type="domain" description="Aldehyde dehydrogenase" evidence="1">
    <location>
        <begin position="33"/>
        <end position="221"/>
    </location>
</feature>
<evidence type="ECO:0000259" key="1">
    <source>
        <dbReference type="Pfam" id="PF00171"/>
    </source>
</evidence>
<evidence type="ECO:0000313" key="2">
    <source>
        <dbReference type="EMBL" id="NEV66390.1"/>
    </source>
</evidence>
<proteinExistence type="predicted"/>
<sequence>MTSVQSLAELSVLIRQIRQAAEALEVRPTTVALQTAAQAFREAADDILEANTLDLEASLEMAVPELVVEWLKLTPERLNTAIVILERLAQLDAVTTSTHRPQPAIAPTDHAYWLREPLGVIALVYEAFPELAIIAAALSLRAGNGLILKGGHEASQTNQVIADVFQGVLAQVDLPEQIIVSLSPSEGEAARRWLMQTSELDLVIPYGRASLVQQVMRDANSPSLSTAIGNCYVYWAPTAPVEVVAKIIIASHRGNPEPVNGIEKVLVDEKVSPVAERELEHLLQDSQLSVKDVASPTLSSDLDATVEELWQEAQLDRTVLMTRVPNLSAAIALINRFSSGHADCIVTNSYQESMQFSSQVRSASIYINSSPQFQRNASHTSAIALGMSPQRGLKSGRITLETLLMHKAIVQGMGNL</sequence>
<dbReference type="PANTHER" id="PTHR11063:SF8">
    <property type="entry name" value="DELTA-1-PYRROLINE-5-CARBOXYLATE SYNTHASE"/>
    <property type="match status" value="1"/>
</dbReference>
<gene>
    <name evidence="2" type="ORF">QQ91_004595</name>
</gene>
<dbReference type="PIRSF" id="PIRSF000151">
    <property type="entry name" value="GPR"/>
    <property type="match status" value="1"/>
</dbReference>
<comment type="caution">
    <text evidence="2">The sequence shown here is derived from an EMBL/GenBank/DDBJ whole genome shotgun (WGS) entry which is preliminary data.</text>
</comment>
<dbReference type="AlphaFoldDB" id="A0A0C1V3K2"/>
<accession>A0A0C1V3K2</accession>
<dbReference type="Gene3D" id="3.40.605.10">
    <property type="entry name" value="Aldehyde Dehydrogenase, Chain A, domain 1"/>
    <property type="match status" value="1"/>
</dbReference>
<dbReference type="SUPFAM" id="SSF53720">
    <property type="entry name" value="ALDH-like"/>
    <property type="match status" value="1"/>
</dbReference>
<dbReference type="InterPro" id="IPR015590">
    <property type="entry name" value="Aldehyde_DH_dom"/>
</dbReference>
<dbReference type="InterPro" id="IPR016163">
    <property type="entry name" value="Ald_DH_C"/>
</dbReference>
<name>A0A0C1V3K2_9CYAN</name>
<dbReference type="GO" id="GO:0050661">
    <property type="term" value="F:NADP binding"/>
    <property type="evidence" value="ECO:0007669"/>
    <property type="project" value="InterPro"/>
</dbReference>
<dbReference type="EMBL" id="JTHE02000003">
    <property type="protein sequence ID" value="NEV66390.1"/>
    <property type="molecule type" value="Genomic_DNA"/>
</dbReference>